<dbReference type="CDD" id="cd01948">
    <property type="entry name" value="EAL"/>
    <property type="match status" value="1"/>
</dbReference>
<dbReference type="SMART" id="SM00052">
    <property type="entry name" value="EAL"/>
    <property type="match status" value="1"/>
</dbReference>
<dbReference type="Pfam" id="PF00563">
    <property type="entry name" value="EAL"/>
    <property type="match status" value="1"/>
</dbReference>
<protein>
    <submittedName>
        <fullName evidence="2">Signal transduction protein</fullName>
    </submittedName>
</protein>
<name>A0AA48HSE0_9ALTE</name>
<dbReference type="KEGG" id="pmaw:MACH26_26300"/>
<gene>
    <name evidence="2" type="ORF">MACH26_26300</name>
</gene>
<dbReference type="InterPro" id="IPR001633">
    <property type="entry name" value="EAL_dom"/>
</dbReference>
<dbReference type="PANTHER" id="PTHR33121:SF15">
    <property type="entry name" value="BLUE LIGHT- AND TEMPERATURE-REGULATED ANTIREPRESSOR BLUF"/>
    <property type="match status" value="1"/>
</dbReference>
<dbReference type="PANTHER" id="PTHR33121">
    <property type="entry name" value="CYCLIC DI-GMP PHOSPHODIESTERASE PDEF"/>
    <property type="match status" value="1"/>
</dbReference>
<proteinExistence type="predicted"/>
<dbReference type="InterPro" id="IPR035919">
    <property type="entry name" value="EAL_sf"/>
</dbReference>
<dbReference type="PROSITE" id="PS50883">
    <property type="entry name" value="EAL"/>
    <property type="match status" value="1"/>
</dbReference>
<sequence>MWCADCEAIQRYFFDDTRFFFFVPTLETKAKLEKLFTSLDFDHQILDSHCITAICDHSRVEMLLMGVFGEFNGPEQSNTKITTTPGTMQLDYDAIGRLISADVFINRYKSIWIVDSVEQNRYESWFQPIIYAADALKDNPRIFAHEALFRIRDADDTIIPPGYVFSVADKSDLLFSLDLTARRSAIEHAAVANLNSKVFVNFDPSSIYDPSYCLRSTAAAIAKAGLKASDVVFEVTETHKVRNMAHLKGVLNFYRNAGFRVALDDVGAGWSGLNLLNELMPDFAKIDMELIRDIDTLPSKQKIVKHLIAGAKENGIKIIAEGIETLEEARCLAEFGPDYLQGYLYGRPELKGSLNK</sequence>
<dbReference type="Gene3D" id="3.20.20.450">
    <property type="entry name" value="EAL domain"/>
    <property type="match status" value="1"/>
</dbReference>
<dbReference type="EMBL" id="AP027272">
    <property type="protein sequence ID" value="BDX07109.1"/>
    <property type="molecule type" value="Genomic_DNA"/>
</dbReference>
<evidence type="ECO:0000313" key="3">
    <source>
        <dbReference type="Proteomes" id="UP001333710"/>
    </source>
</evidence>
<dbReference type="GO" id="GO:0071111">
    <property type="term" value="F:cyclic-guanylate-specific phosphodiesterase activity"/>
    <property type="evidence" value="ECO:0007669"/>
    <property type="project" value="InterPro"/>
</dbReference>
<evidence type="ECO:0000259" key="1">
    <source>
        <dbReference type="PROSITE" id="PS50883"/>
    </source>
</evidence>
<dbReference type="AlphaFoldDB" id="A0AA48HSE0"/>
<evidence type="ECO:0000313" key="2">
    <source>
        <dbReference type="EMBL" id="BDX07109.1"/>
    </source>
</evidence>
<dbReference type="RefSeq" id="WP_338293098.1">
    <property type="nucleotide sequence ID" value="NZ_AP027272.1"/>
</dbReference>
<organism evidence="2 3">
    <name type="scientific">Planctobacterium marinum</name>
    <dbReference type="NCBI Taxonomy" id="1631968"/>
    <lineage>
        <taxon>Bacteria</taxon>
        <taxon>Pseudomonadati</taxon>
        <taxon>Pseudomonadota</taxon>
        <taxon>Gammaproteobacteria</taxon>
        <taxon>Alteromonadales</taxon>
        <taxon>Alteromonadaceae</taxon>
        <taxon>Planctobacterium</taxon>
    </lineage>
</organism>
<feature type="domain" description="EAL" evidence="1">
    <location>
        <begin position="106"/>
        <end position="356"/>
    </location>
</feature>
<dbReference type="Proteomes" id="UP001333710">
    <property type="component" value="Chromosome"/>
</dbReference>
<dbReference type="InterPro" id="IPR050706">
    <property type="entry name" value="Cyclic-di-GMP_PDE-like"/>
</dbReference>
<accession>A0AA48HSE0</accession>
<reference evidence="2" key="1">
    <citation type="submission" date="2023-01" db="EMBL/GenBank/DDBJ databases">
        <title>Complete genome sequence of Planctobacterium marinum strain Dej080120_11.</title>
        <authorList>
            <person name="Ueki S."/>
            <person name="Maruyama F."/>
        </authorList>
    </citation>
    <scope>NUCLEOTIDE SEQUENCE</scope>
    <source>
        <strain evidence="2">Dej080120_11</strain>
    </source>
</reference>
<dbReference type="SUPFAM" id="SSF141868">
    <property type="entry name" value="EAL domain-like"/>
    <property type="match status" value="1"/>
</dbReference>
<keyword evidence="3" id="KW-1185">Reference proteome</keyword>